<name>A0A0K2THN1_LEPSM</name>
<proteinExistence type="predicted"/>
<accession>A0A0K2THN1</accession>
<dbReference type="EMBL" id="HACA01007660">
    <property type="protein sequence ID" value="CDW25021.1"/>
    <property type="molecule type" value="Transcribed_RNA"/>
</dbReference>
<evidence type="ECO:0000313" key="1">
    <source>
        <dbReference type="EMBL" id="CDW25021.1"/>
    </source>
</evidence>
<organism evidence="1">
    <name type="scientific">Lepeophtheirus salmonis</name>
    <name type="common">Salmon louse</name>
    <name type="synonym">Caligus salmonis</name>
    <dbReference type="NCBI Taxonomy" id="72036"/>
    <lineage>
        <taxon>Eukaryota</taxon>
        <taxon>Metazoa</taxon>
        <taxon>Ecdysozoa</taxon>
        <taxon>Arthropoda</taxon>
        <taxon>Crustacea</taxon>
        <taxon>Multicrustacea</taxon>
        <taxon>Hexanauplia</taxon>
        <taxon>Copepoda</taxon>
        <taxon>Siphonostomatoida</taxon>
        <taxon>Caligidae</taxon>
        <taxon>Lepeophtheirus</taxon>
    </lineage>
</organism>
<sequence>MSFIRVQLVTRQKEFCTAEKGQNTSRELDCLLYLTTARLTASALLVVSLYSHSCCISKCLEVLEVWHAAFSKKSVHIARSWTYPKPYFSVERAQTLFFSRGPHYLLSQVNKWNTN</sequence>
<protein>
    <submittedName>
        <fullName evidence="1">Uncharacterized protein</fullName>
    </submittedName>
</protein>
<reference evidence="1" key="1">
    <citation type="submission" date="2014-05" db="EMBL/GenBank/DDBJ databases">
        <authorList>
            <person name="Chronopoulou M."/>
        </authorList>
    </citation>
    <scope>NUCLEOTIDE SEQUENCE</scope>
    <source>
        <tissue evidence="1">Whole organism</tissue>
    </source>
</reference>
<dbReference type="AlphaFoldDB" id="A0A0K2THN1"/>